<feature type="transmembrane region" description="Helical" evidence="1">
    <location>
        <begin position="243"/>
        <end position="259"/>
    </location>
</feature>
<sequence>MTKPDVHLPPPEAAKLAAPAQWVLLIAVSAVFSAVLAWADMPAALLLGPMLGGIAVAFFGARIQVPRQAFAAAQGVLGCMIATALPISSWTAGDWPLLAAGVLTVIAACGALGWLMTRLRVLPGTTVVWGLSPGAASVMILMADSFGADAQIVALMQYTRVILVAGIASAIAKFTGAAALHAAHAVEWFPAIAWLPFAQTLALAAAGPFVARRLNMPSAALLVPVIFGMLLTAHGVMTIELPHWLLAAAYAFIGWRIGLRFTRPLLVYALGALPAIIVSTLALIAACGALAAVFVLAAGVDPLTAYLATSPGGADSVAIISASTHVDAPFVMTMQMMRFGVVMLIGPAMAKFIAVRIGAPRPAAGT</sequence>
<dbReference type="PANTHER" id="PTHR38457:SF1">
    <property type="entry name" value="REGULATOR ABRB-RELATED"/>
    <property type="match status" value="1"/>
</dbReference>
<dbReference type="PANTHER" id="PTHR38457">
    <property type="entry name" value="REGULATOR ABRB-RELATED"/>
    <property type="match status" value="1"/>
</dbReference>
<dbReference type="NCBIfam" id="TIGR03082">
    <property type="entry name" value="Gneg_AbrB_dup"/>
    <property type="match status" value="2"/>
</dbReference>
<organism evidence="2 3">
    <name type="scientific">Pigmentiphaga soli</name>
    <dbReference type="NCBI Taxonomy" id="1007095"/>
    <lineage>
        <taxon>Bacteria</taxon>
        <taxon>Pseudomonadati</taxon>
        <taxon>Pseudomonadota</taxon>
        <taxon>Betaproteobacteria</taxon>
        <taxon>Burkholderiales</taxon>
        <taxon>Alcaligenaceae</taxon>
        <taxon>Pigmentiphaga</taxon>
    </lineage>
</organism>
<accession>A0ABP8GDU8</accession>
<feature type="transmembrane region" description="Helical" evidence="1">
    <location>
        <begin position="218"/>
        <end position="237"/>
    </location>
</feature>
<keyword evidence="3" id="KW-1185">Reference proteome</keyword>
<dbReference type="Proteomes" id="UP001501671">
    <property type="component" value="Unassembled WGS sequence"/>
</dbReference>
<evidence type="ECO:0000256" key="1">
    <source>
        <dbReference type="SAM" id="Phobius"/>
    </source>
</evidence>
<gene>
    <name evidence="2" type="ORF">GCM10023144_01790</name>
</gene>
<feature type="transmembrane region" description="Helical" evidence="1">
    <location>
        <begin position="95"/>
        <end position="115"/>
    </location>
</feature>
<feature type="transmembrane region" description="Helical" evidence="1">
    <location>
        <begin position="127"/>
        <end position="146"/>
    </location>
</feature>
<proteinExistence type="predicted"/>
<feature type="transmembrane region" description="Helical" evidence="1">
    <location>
        <begin position="188"/>
        <end position="211"/>
    </location>
</feature>
<dbReference type="RefSeq" id="WP_345245369.1">
    <property type="nucleotide sequence ID" value="NZ_BAABFO010000001.1"/>
</dbReference>
<dbReference type="EMBL" id="BAABFO010000001">
    <property type="protein sequence ID" value="GAA4322088.1"/>
    <property type="molecule type" value="Genomic_DNA"/>
</dbReference>
<reference evidence="3" key="1">
    <citation type="journal article" date="2019" name="Int. J. Syst. Evol. Microbiol.">
        <title>The Global Catalogue of Microorganisms (GCM) 10K type strain sequencing project: providing services to taxonomists for standard genome sequencing and annotation.</title>
        <authorList>
            <consortium name="The Broad Institute Genomics Platform"/>
            <consortium name="The Broad Institute Genome Sequencing Center for Infectious Disease"/>
            <person name="Wu L."/>
            <person name="Ma J."/>
        </authorList>
    </citation>
    <scope>NUCLEOTIDE SEQUENCE [LARGE SCALE GENOMIC DNA]</scope>
    <source>
        <strain evidence="3">JCM 17666</strain>
    </source>
</reference>
<evidence type="ECO:0000313" key="2">
    <source>
        <dbReference type="EMBL" id="GAA4322088.1"/>
    </source>
</evidence>
<feature type="transmembrane region" description="Helical" evidence="1">
    <location>
        <begin position="339"/>
        <end position="359"/>
    </location>
</feature>
<evidence type="ECO:0000313" key="3">
    <source>
        <dbReference type="Proteomes" id="UP001501671"/>
    </source>
</evidence>
<comment type="caution">
    <text evidence="2">The sequence shown here is derived from an EMBL/GenBank/DDBJ whole genome shotgun (WGS) entry which is preliminary data.</text>
</comment>
<feature type="transmembrane region" description="Helical" evidence="1">
    <location>
        <begin position="158"/>
        <end position="182"/>
    </location>
</feature>
<keyword evidence="1" id="KW-0812">Transmembrane</keyword>
<dbReference type="PIRSF" id="PIRSF038991">
    <property type="entry name" value="Protein_AbrB"/>
    <property type="match status" value="1"/>
</dbReference>
<name>A0ABP8GDU8_9BURK</name>
<keyword evidence="1" id="KW-0472">Membrane</keyword>
<dbReference type="InterPro" id="IPR007820">
    <property type="entry name" value="AbrB_fam"/>
</dbReference>
<feature type="transmembrane region" description="Helical" evidence="1">
    <location>
        <begin position="266"/>
        <end position="297"/>
    </location>
</feature>
<feature type="transmembrane region" description="Helical" evidence="1">
    <location>
        <begin position="45"/>
        <end position="63"/>
    </location>
</feature>
<protein>
    <submittedName>
        <fullName evidence="2">AbrB family transcriptional regulator</fullName>
    </submittedName>
</protein>
<keyword evidence="1" id="KW-1133">Transmembrane helix</keyword>
<dbReference type="Pfam" id="PF05145">
    <property type="entry name" value="AbrB"/>
    <property type="match status" value="1"/>
</dbReference>
<dbReference type="InterPro" id="IPR017516">
    <property type="entry name" value="AbrB_dup"/>
</dbReference>
<feature type="transmembrane region" description="Helical" evidence="1">
    <location>
        <begin position="20"/>
        <end position="38"/>
    </location>
</feature>
<feature type="transmembrane region" description="Helical" evidence="1">
    <location>
        <begin position="69"/>
        <end position="88"/>
    </location>
</feature>